<evidence type="ECO:0000313" key="3">
    <source>
        <dbReference type="Proteomes" id="UP001459204"/>
    </source>
</evidence>
<dbReference type="EMBL" id="JBBWWT010000005">
    <property type="protein sequence ID" value="MEL1265227.1"/>
    <property type="molecule type" value="Genomic_DNA"/>
</dbReference>
<dbReference type="PANTHER" id="PTHR39426:SF1">
    <property type="entry name" value="HOMOLOGY TO DEATH-ON-CURING PROTEIN OF PHAGE P1"/>
    <property type="match status" value="1"/>
</dbReference>
<dbReference type="Gene3D" id="1.20.120.1870">
    <property type="entry name" value="Fic/DOC protein, Fido domain"/>
    <property type="match status" value="1"/>
</dbReference>
<dbReference type="PIRSF" id="PIRSF018297">
    <property type="entry name" value="Doc"/>
    <property type="match status" value="1"/>
</dbReference>
<gene>
    <name evidence="2" type="ORF">AAD027_12750</name>
</gene>
<dbReference type="InterPro" id="IPR053737">
    <property type="entry name" value="Type_II_TA_Toxin"/>
</dbReference>
<protein>
    <submittedName>
        <fullName evidence="2">Type II toxin-antitoxin system death-on-curing family toxin</fullName>
    </submittedName>
</protein>
<accession>A0ABU9J1X4</accession>
<organism evidence="2 3">
    <name type="scientific">Pseudoxanthomonas putridarboris</name>
    <dbReference type="NCBI Taxonomy" id="752605"/>
    <lineage>
        <taxon>Bacteria</taxon>
        <taxon>Pseudomonadati</taxon>
        <taxon>Pseudomonadota</taxon>
        <taxon>Gammaproteobacteria</taxon>
        <taxon>Lysobacterales</taxon>
        <taxon>Lysobacteraceae</taxon>
        <taxon>Pseudoxanthomonas</taxon>
    </lineage>
</organism>
<proteinExistence type="predicted"/>
<evidence type="ECO:0000313" key="2">
    <source>
        <dbReference type="EMBL" id="MEL1265227.1"/>
    </source>
</evidence>
<feature type="domain" description="Fido" evidence="1">
    <location>
        <begin position="5"/>
        <end position="136"/>
    </location>
</feature>
<comment type="caution">
    <text evidence="2">The sequence shown here is derived from an EMBL/GenBank/DDBJ whole genome shotgun (WGS) entry which is preliminary data.</text>
</comment>
<keyword evidence="3" id="KW-1185">Reference proteome</keyword>
<reference evidence="2 3" key="1">
    <citation type="submission" date="2024-04" db="EMBL/GenBank/DDBJ databases">
        <title>Draft genome sequence of Pseudoxanthomonas putridarboris WD12.</title>
        <authorList>
            <person name="Oh J."/>
        </authorList>
    </citation>
    <scope>NUCLEOTIDE SEQUENCE [LARGE SCALE GENOMIC DNA]</scope>
    <source>
        <strain evidence="2 3">WD12</strain>
    </source>
</reference>
<dbReference type="SUPFAM" id="SSF140931">
    <property type="entry name" value="Fic-like"/>
    <property type="match status" value="1"/>
</dbReference>
<dbReference type="InterPro" id="IPR006440">
    <property type="entry name" value="Doc"/>
</dbReference>
<dbReference type="InterPro" id="IPR036597">
    <property type="entry name" value="Fido-like_dom_sf"/>
</dbReference>
<dbReference type="RefSeq" id="WP_341726391.1">
    <property type="nucleotide sequence ID" value="NZ_JBBWWT010000005.1"/>
</dbReference>
<dbReference type="Proteomes" id="UP001459204">
    <property type="component" value="Unassembled WGS sequence"/>
</dbReference>
<dbReference type="NCBIfam" id="TIGR01550">
    <property type="entry name" value="DOC_P1"/>
    <property type="match status" value="1"/>
</dbReference>
<evidence type="ECO:0000259" key="1">
    <source>
        <dbReference type="PROSITE" id="PS51459"/>
    </source>
</evidence>
<dbReference type="InterPro" id="IPR003812">
    <property type="entry name" value="Fido"/>
</dbReference>
<dbReference type="Pfam" id="PF02661">
    <property type="entry name" value="Fic"/>
    <property type="match status" value="1"/>
</dbReference>
<name>A0ABU9J1X4_9GAMM</name>
<dbReference type="PANTHER" id="PTHR39426">
    <property type="entry name" value="HOMOLOGY TO DEATH-ON-CURING PROTEIN OF PHAGE P1"/>
    <property type="match status" value="1"/>
</dbReference>
<sequence length="155" mass="16522">MIVWIGRTLALAIHDRQLAEHGGGGGVRDDGLLDSALARPQQLGSGPLPRLRGRVGVGASAEMGGLADLAASLAFGLARNHPFVDGNKRTAHVAYRVFIALNGGELVASDEEKYVAMLGLAEGSLGETEFADWLRPRIKAKHSGQVQEKRAAYRR</sequence>
<dbReference type="PROSITE" id="PS51459">
    <property type="entry name" value="FIDO"/>
    <property type="match status" value="1"/>
</dbReference>